<dbReference type="Gene3D" id="3.30.200.20">
    <property type="entry name" value="Phosphorylase Kinase, domain 1"/>
    <property type="match status" value="1"/>
</dbReference>
<evidence type="ECO:0000313" key="10">
    <source>
        <dbReference type="EMBL" id="KAF0647640.1"/>
    </source>
</evidence>
<evidence type="ECO:0000256" key="6">
    <source>
        <dbReference type="ARBA" id="ARBA00022840"/>
    </source>
</evidence>
<evidence type="ECO:0000256" key="4">
    <source>
        <dbReference type="ARBA" id="ARBA00022741"/>
    </source>
</evidence>
<keyword evidence="13" id="KW-1185">Reference proteome</keyword>
<dbReference type="PANTHER" id="PTHR43289">
    <property type="entry name" value="MITOGEN-ACTIVATED PROTEIN KINASE KINASE KINASE 20-RELATED"/>
    <property type="match status" value="1"/>
</dbReference>
<feature type="compositionally biased region" description="Low complexity" evidence="8">
    <location>
        <begin position="328"/>
        <end position="360"/>
    </location>
</feature>
<dbReference type="Pfam" id="PF00069">
    <property type="entry name" value="Pkinase"/>
    <property type="match status" value="1"/>
</dbReference>
<keyword evidence="2" id="KW-0723">Serine/threonine-protein kinase</keyword>
<dbReference type="SMART" id="SM00220">
    <property type="entry name" value="S_TKc"/>
    <property type="match status" value="1"/>
</dbReference>
<feature type="compositionally biased region" description="Basic and acidic residues" evidence="8">
    <location>
        <begin position="289"/>
        <end position="322"/>
    </location>
</feature>
<organism evidence="11 12">
    <name type="scientific">Streptomyces fradiae ATCC 10745 = DSM 40063</name>
    <dbReference type="NCBI Taxonomy" id="1319510"/>
    <lineage>
        <taxon>Bacteria</taxon>
        <taxon>Bacillati</taxon>
        <taxon>Actinomycetota</taxon>
        <taxon>Actinomycetes</taxon>
        <taxon>Kitasatosporales</taxon>
        <taxon>Streptomycetaceae</taxon>
        <taxon>Streptomyces</taxon>
    </lineage>
</organism>
<reference evidence="10 13" key="1">
    <citation type="submission" date="2013-05" db="EMBL/GenBank/DDBJ databases">
        <title>Genome Sequence of Streptomyces fradiae.</title>
        <authorList>
            <person name="Kirby R."/>
        </authorList>
    </citation>
    <scope>NUCLEOTIDE SEQUENCE [LARGE SCALE GENOMIC DNA]</scope>
    <source>
        <strain evidence="10 13">ATCC 10745</strain>
    </source>
</reference>
<evidence type="ECO:0000256" key="3">
    <source>
        <dbReference type="ARBA" id="ARBA00022679"/>
    </source>
</evidence>
<dbReference type="EMBL" id="MIFZ01000230">
    <property type="protein sequence ID" value="OSY51498.1"/>
    <property type="molecule type" value="Genomic_DNA"/>
</dbReference>
<feature type="region of interest" description="Disordered" evidence="8">
    <location>
        <begin position="442"/>
        <end position="490"/>
    </location>
</feature>
<dbReference type="InterPro" id="IPR017441">
    <property type="entry name" value="Protein_kinase_ATP_BS"/>
</dbReference>
<feature type="binding site" evidence="7">
    <location>
        <position position="44"/>
    </location>
    <ligand>
        <name>ATP</name>
        <dbReference type="ChEBI" id="CHEBI:30616"/>
    </ligand>
</feature>
<dbReference type="PROSITE" id="PS00108">
    <property type="entry name" value="PROTEIN_KINASE_ST"/>
    <property type="match status" value="1"/>
</dbReference>
<dbReference type="Proteomes" id="UP000731519">
    <property type="component" value="Unassembled WGS sequence"/>
</dbReference>
<evidence type="ECO:0000313" key="13">
    <source>
        <dbReference type="Proteomes" id="UP000731519"/>
    </source>
</evidence>
<evidence type="ECO:0000256" key="2">
    <source>
        <dbReference type="ARBA" id="ARBA00022527"/>
    </source>
</evidence>
<dbReference type="CDD" id="cd14014">
    <property type="entry name" value="STKc_PknB_like"/>
    <property type="match status" value="1"/>
</dbReference>
<evidence type="ECO:0000256" key="7">
    <source>
        <dbReference type="PROSITE-ProRule" id="PRU10141"/>
    </source>
</evidence>
<dbReference type="InterPro" id="IPR008271">
    <property type="entry name" value="Ser/Thr_kinase_AS"/>
</dbReference>
<dbReference type="InterPro" id="IPR011009">
    <property type="entry name" value="Kinase-like_dom_sf"/>
</dbReference>
<gene>
    <name evidence="11" type="primary">pknL_1</name>
    <name evidence="11" type="ORF">BG846_02862</name>
    <name evidence="10" type="ORF">K701_22995</name>
</gene>
<evidence type="ECO:0000313" key="11">
    <source>
        <dbReference type="EMBL" id="OSY51498.1"/>
    </source>
</evidence>
<dbReference type="PANTHER" id="PTHR43289:SF6">
    <property type="entry name" value="SERINE_THREONINE-PROTEIN KINASE NEKL-3"/>
    <property type="match status" value="1"/>
</dbReference>
<dbReference type="AlphaFoldDB" id="A0A1Y2NX37"/>
<evidence type="ECO:0000313" key="12">
    <source>
        <dbReference type="Proteomes" id="UP000194318"/>
    </source>
</evidence>
<reference evidence="11 12" key="2">
    <citation type="submission" date="2016-09" db="EMBL/GenBank/DDBJ databases">
        <title>Streptomyces fradiae DSM40063, a candidate organism with high potential of specific P450 cytochromes.</title>
        <authorList>
            <person name="Grumaz C."/>
            <person name="Vainshtein Y."/>
            <person name="Kirstahler P."/>
            <person name="Sohn K."/>
        </authorList>
    </citation>
    <scope>NUCLEOTIDE SEQUENCE [LARGE SCALE GENOMIC DNA]</scope>
    <source>
        <strain evidence="11 12">DSM 40063</strain>
    </source>
</reference>
<evidence type="ECO:0000256" key="1">
    <source>
        <dbReference type="ARBA" id="ARBA00012513"/>
    </source>
</evidence>
<dbReference type="PROSITE" id="PS50011">
    <property type="entry name" value="PROTEIN_KINASE_DOM"/>
    <property type="match status" value="1"/>
</dbReference>
<evidence type="ECO:0000256" key="5">
    <source>
        <dbReference type="ARBA" id="ARBA00022777"/>
    </source>
</evidence>
<evidence type="ECO:0000259" key="9">
    <source>
        <dbReference type="PROSITE" id="PS50011"/>
    </source>
</evidence>
<dbReference type="InterPro" id="IPR000719">
    <property type="entry name" value="Prot_kinase_dom"/>
</dbReference>
<dbReference type="RefSeq" id="WP_223844584.1">
    <property type="nucleotide sequence ID" value="NZ_ASYR01000034.1"/>
</dbReference>
<feature type="region of interest" description="Disordered" evidence="8">
    <location>
        <begin position="280"/>
        <end position="410"/>
    </location>
</feature>
<dbReference type="PROSITE" id="PS00107">
    <property type="entry name" value="PROTEIN_KINASE_ATP"/>
    <property type="match status" value="1"/>
</dbReference>
<dbReference type="EMBL" id="ASYR01000034">
    <property type="protein sequence ID" value="KAF0647640.1"/>
    <property type="molecule type" value="Genomic_DNA"/>
</dbReference>
<dbReference type="GO" id="GO:0004674">
    <property type="term" value="F:protein serine/threonine kinase activity"/>
    <property type="evidence" value="ECO:0007669"/>
    <property type="project" value="UniProtKB-KW"/>
</dbReference>
<feature type="domain" description="Protein kinase" evidence="9">
    <location>
        <begin position="15"/>
        <end position="275"/>
    </location>
</feature>
<proteinExistence type="predicted"/>
<feature type="compositionally biased region" description="Low complexity" evidence="8">
    <location>
        <begin position="448"/>
        <end position="489"/>
    </location>
</feature>
<name>A0A1Y2NX37_STRFR</name>
<comment type="caution">
    <text evidence="11">The sequence shown here is derived from an EMBL/GenBank/DDBJ whole genome shotgun (WGS) entry which is preliminary data.</text>
</comment>
<keyword evidence="3 11" id="KW-0808">Transferase</keyword>
<accession>A0A1Y2NX37</accession>
<dbReference type="SUPFAM" id="SSF56112">
    <property type="entry name" value="Protein kinase-like (PK-like)"/>
    <property type="match status" value="1"/>
</dbReference>
<dbReference type="Proteomes" id="UP000194318">
    <property type="component" value="Unassembled WGS sequence"/>
</dbReference>
<feature type="region of interest" description="Disordered" evidence="8">
    <location>
        <begin position="553"/>
        <end position="572"/>
    </location>
</feature>
<dbReference type="GO" id="GO:0005524">
    <property type="term" value="F:ATP binding"/>
    <property type="evidence" value="ECO:0007669"/>
    <property type="project" value="UniProtKB-UniRule"/>
</dbReference>
<keyword evidence="6 7" id="KW-0067">ATP-binding</keyword>
<keyword evidence="4 7" id="KW-0547">Nucleotide-binding</keyword>
<protein>
    <recommendedName>
        <fullName evidence="1">non-specific serine/threonine protein kinase</fullName>
        <ecNumber evidence="1">2.7.11.1</ecNumber>
    </recommendedName>
</protein>
<sequence>MSMSEGGRPLVDGRFELVSRLGSGGMGTVWRARDVALDREVALKEVRPPDPAVEAASPGLAAQLRARAVREARALARLSNPHVVTIHHIVEPADGSHPWIVMELVEGSSVHERLARGPMPVPEVTRLGLEILSALRAAHAAGIHHRDVKPANVLLRPDGAAVLTDFGIAALSESTSRLTSTGDLIGSPEFIAPERVRGEEGNPASDLWSLGMLLYVAAEGHHPFRRATSLATVVAVLDDPIPPPVRSGALGPVLDRLLVRDPALRPDGAELERLLREAAARPGTAPYDAPDHPAPDRPRPDHRPGGRPDDRSADHLHDHPGERPGQSAGTPQAAPRPAATPGPTAHTPPSGHPTTPGHAPHVAKEPFPGPGATPYGSHPAYAGAQGAHATWSPHAPVPNGRFGPPVPPARRPAGRRVAVALASAAAVTAAAVAALNWPSGDGRDGEAGRAAPASSAAPRAAVPAAPGAGGASPLPAGAAGASPEPGGARQAAAGTLLTPANVRTVLAAFRAASGNGQVKTVTFYEEYALAEIPTKPGAKTYDRYQYRDGVARKSGPGGTIASGSPDEQPFDATALDWDTLPALMRRGEKELNVDAPDTRYVIVDRWTFNADQPTLRFYLSNEYRASGYLAADGSGKVVASYPAEG</sequence>
<keyword evidence="5 11" id="KW-0418">Kinase</keyword>
<evidence type="ECO:0000256" key="8">
    <source>
        <dbReference type="SAM" id="MobiDB-lite"/>
    </source>
</evidence>
<dbReference type="GeneID" id="91406885"/>
<dbReference type="EC" id="2.7.11.1" evidence="1"/>
<dbReference type="Gene3D" id="1.10.510.10">
    <property type="entry name" value="Transferase(Phosphotransferase) domain 1"/>
    <property type="match status" value="1"/>
</dbReference>